<evidence type="ECO:0000313" key="2">
    <source>
        <dbReference type="EMBL" id="MDR7296035.1"/>
    </source>
</evidence>
<protein>
    <recommendedName>
        <fullName evidence="4">PEP-CTERM protein-sorting domain-containing protein</fullName>
    </recommendedName>
</protein>
<dbReference type="EMBL" id="JAVDXQ010000002">
    <property type="protein sequence ID" value="MDR7296035.1"/>
    <property type="molecule type" value="Genomic_DNA"/>
</dbReference>
<accession>A0ABU1Z5Z6</accession>
<feature type="chain" id="PRO_5046039348" description="PEP-CTERM protein-sorting domain-containing protein" evidence="1">
    <location>
        <begin position="23"/>
        <end position="283"/>
    </location>
</feature>
<dbReference type="Proteomes" id="UP001180536">
    <property type="component" value="Unassembled WGS sequence"/>
</dbReference>
<gene>
    <name evidence="2" type="ORF">J2X16_001374</name>
</gene>
<organism evidence="2 3">
    <name type="scientific">Pelomonas aquatica</name>
    <dbReference type="NCBI Taxonomy" id="431058"/>
    <lineage>
        <taxon>Bacteria</taxon>
        <taxon>Pseudomonadati</taxon>
        <taxon>Pseudomonadota</taxon>
        <taxon>Betaproteobacteria</taxon>
        <taxon>Burkholderiales</taxon>
        <taxon>Sphaerotilaceae</taxon>
        <taxon>Roseateles</taxon>
    </lineage>
</organism>
<reference evidence="2 3" key="1">
    <citation type="submission" date="2023-07" db="EMBL/GenBank/DDBJ databases">
        <title>Sorghum-associated microbial communities from plants grown in Nebraska, USA.</title>
        <authorList>
            <person name="Schachtman D."/>
        </authorList>
    </citation>
    <scope>NUCLEOTIDE SEQUENCE [LARGE SCALE GENOMIC DNA]</scope>
    <source>
        <strain evidence="2 3">BE310</strain>
    </source>
</reference>
<evidence type="ECO:0000313" key="3">
    <source>
        <dbReference type="Proteomes" id="UP001180536"/>
    </source>
</evidence>
<evidence type="ECO:0008006" key="4">
    <source>
        <dbReference type="Google" id="ProtNLM"/>
    </source>
</evidence>
<name>A0ABU1Z5Z6_9BURK</name>
<comment type="caution">
    <text evidence="2">The sequence shown here is derived from an EMBL/GenBank/DDBJ whole genome shotgun (WGS) entry which is preliminary data.</text>
</comment>
<proteinExistence type="predicted"/>
<sequence length="283" mass="29242">MQAQLKVPAVAAALFFSLPVLAVGTGDSTGSFTIVRAQIEQSLPDKVLESEFGDLSAEAQWQTVYAKARAGFGNSGAYAAVPQPGYEAFAETWWADGFTITGGVGQGELHLAIRVSGTSEGKGVAHYGLFSSLQPFDQGALRSWLDCCMPEAPQSSTVVVPITEDAFPSAGATVLQAEISFTYDKPIYLASYFGVESFDVGVADFYGSAHFGLTAPAGASIAAASGTAYLSAAAVPEPAAAALWLLGLAGLAGLRGIRRGPHAVASRQPACQACACRPARALR</sequence>
<keyword evidence="1" id="KW-0732">Signal</keyword>
<dbReference type="RefSeq" id="WP_310343106.1">
    <property type="nucleotide sequence ID" value="NZ_JAVDXQ010000002.1"/>
</dbReference>
<feature type="signal peptide" evidence="1">
    <location>
        <begin position="1"/>
        <end position="22"/>
    </location>
</feature>
<keyword evidence="3" id="KW-1185">Reference proteome</keyword>
<evidence type="ECO:0000256" key="1">
    <source>
        <dbReference type="SAM" id="SignalP"/>
    </source>
</evidence>